<accession>A0A1E5SL28</accession>
<reference evidence="2 3" key="1">
    <citation type="submission" date="2016-08" db="EMBL/GenBank/DDBJ databases">
        <title>Draft genome of Fabibacter sp. strain SK-8.</title>
        <authorList>
            <person name="Wong S.-K."/>
            <person name="Hamasaki K."/>
            <person name="Yoshizawa S."/>
        </authorList>
    </citation>
    <scope>NUCLEOTIDE SEQUENCE [LARGE SCALE GENOMIC DNA]</scope>
    <source>
        <strain evidence="2 3">SK-8</strain>
    </source>
</reference>
<evidence type="ECO:0008006" key="4">
    <source>
        <dbReference type="Google" id="ProtNLM"/>
    </source>
</evidence>
<dbReference type="Proteomes" id="UP000095552">
    <property type="component" value="Unassembled WGS sequence"/>
</dbReference>
<sequence>MKRPLSLLLLLNSFVAFAQNGNIEVNTYRYITDSIYSDYLQDYRTVKIYLPEGYTEDSKYPVIYTLDGEWLFEPTTTEVKKLIDFDVLPKSIVVGIFHKNRNQDLEVTWKTGQFKSKSNQFYKFLTLELVPKLDDHYATSGFNTLIGHSNSATFSAKVLTEEKQPFRGFIALSQNLFGNQLNEYINFSKQEKEKPIFYYVASGKRDAIDRLESGQQLDSLFNINQNKHLITRHDLFDADHDGVAAKGLDNGIIHVFSSYKRHNDWEEDLIDELWAKGIKSMDFLNTHKSEMANIYGIDYKFNKTDLGFMKAMAMTNEEIAEIQAFEIANFEISRDFYSGYAQLYEAIKSYDKALEYWNLRLEKNMDEDIHPFYYRRAVELLHVKMKAPEKAIEFARKWREIRPNLSPYFNLWISRIAVASGKSKDVGLASIREYIKNYDSDFPGDLTEARAIESELTETSAIEKEKRK</sequence>
<evidence type="ECO:0000313" key="3">
    <source>
        <dbReference type="Proteomes" id="UP000095552"/>
    </source>
</evidence>
<dbReference type="Gene3D" id="1.25.40.10">
    <property type="entry name" value="Tetratricopeptide repeat domain"/>
    <property type="match status" value="1"/>
</dbReference>
<dbReference type="InterPro" id="IPR029058">
    <property type="entry name" value="AB_hydrolase_fold"/>
</dbReference>
<dbReference type="InterPro" id="IPR000801">
    <property type="entry name" value="Esterase-like"/>
</dbReference>
<dbReference type="InterPro" id="IPR011990">
    <property type="entry name" value="TPR-like_helical_dom_sf"/>
</dbReference>
<dbReference type="InterPro" id="IPR050583">
    <property type="entry name" value="Mycobacterial_A85_antigen"/>
</dbReference>
<dbReference type="OrthoDB" id="9784036at2"/>
<name>A0A1E5SL28_9BACT</name>
<dbReference type="Gene3D" id="3.40.50.1820">
    <property type="entry name" value="alpha/beta hydrolase"/>
    <property type="match status" value="1"/>
</dbReference>
<dbReference type="SUPFAM" id="SSF48452">
    <property type="entry name" value="TPR-like"/>
    <property type="match status" value="1"/>
</dbReference>
<keyword evidence="1" id="KW-0732">Signal</keyword>
<dbReference type="RefSeq" id="WP_069835292.1">
    <property type="nucleotide sequence ID" value="NZ_MDGQ01000005.1"/>
</dbReference>
<dbReference type="EMBL" id="MDGQ01000005">
    <property type="protein sequence ID" value="OEJ99829.1"/>
    <property type="molecule type" value="Genomic_DNA"/>
</dbReference>
<organism evidence="2 3">
    <name type="scientific">Roseivirga misakiensis</name>
    <dbReference type="NCBI Taxonomy" id="1563681"/>
    <lineage>
        <taxon>Bacteria</taxon>
        <taxon>Pseudomonadati</taxon>
        <taxon>Bacteroidota</taxon>
        <taxon>Cytophagia</taxon>
        <taxon>Cytophagales</taxon>
        <taxon>Roseivirgaceae</taxon>
        <taxon>Roseivirga</taxon>
    </lineage>
</organism>
<proteinExistence type="predicted"/>
<dbReference type="PANTHER" id="PTHR48098:SF6">
    <property type="entry name" value="FERRI-BACILLIBACTIN ESTERASE BESA"/>
    <property type="match status" value="1"/>
</dbReference>
<dbReference type="SUPFAM" id="SSF53474">
    <property type="entry name" value="alpha/beta-Hydrolases"/>
    <property type="match status" value="1"/>
</dbReference>
<comment type="caution">
    <text evidence="2">The sequence shown here is derived from an EMBL/GenBank/DDBJ whole genome shotgun (WGS) entry which is preliminary data.</text>
</comment>
<gene>
    <name evidence="2" type="ORF">BFP71_09775</name>
</gene>
<dbReference type="STRING" id="1563681.BFP71_09775"/>
<feature type="signal peptide" evidence="1">
    <location>
        <begin position="1"/>
        <end position="18"/>
    </location>
</feature>
<dbReference type="PANTHER" id="PTHR48098">
    <property type="entry name" value="ENTEROCHELIN ESTERASE-RELATED"/>
    <property type="match status" value="1"/>
</dbReference>
<feature type="chain" id="PRO_5009185122" description="Esterase" evidence="1">
    <location>
        <begin position="19"/>
        <end position="468"/>
    </location>
</feature>
<protein>
    <recommendedName>
        <fullName evidence="4">Esterase</fullName>
    </recommendedName>
</protein>
<keyword evidence="3" id="KW-1185">Reference proteome</keyword>
<evidence type="ECO:0000256" key="1">
    <source>
        <dbReference type="SAM" id="SignalP"/>
    </source>
</evidence>
<dbReference type="AlphaFoldDB" id="A0A1E5SL28"/>
<evidence type="ECO:0000313" key="2">
    <source>
        <dbReference type="EMBL" id="OEJ99829.1"/>
    </source>
</evidence>
<dbReference type="Pfam" id="PF00756">
    <property type="entry name" value="Esterase"/>
    <property type="match status" value="1"/>
</dbReference>